<dbReference type="PROSITE" id="PS51502">
    <property type="entry name" value="S_R_A_B_BARREL"/>
    <property type="match status" value="1"/>
</dbReference>
<name>A0A0F5LNW4_9HYPH</name>
<dbReference type="Gene3D" id="3.30.70.100">
    <property type="match status" value="1"/>
</dbReference>
<evidence type="ECO:0000313" key="3">
    <source>
        <dbReference type="EMBL" id="SHF99895.1"/>
    </source>
</evidence>
<evidence type="ECO:0000313" key="2">
    <source>
        <dbReference type="EMBL" id="KKB84016.1"/>
    </source>
</evidence>
<dbReference type="OrthoDB" id="9816070at2"/>
<dbReference type="PATRIC" id="fig|1121477.3.peg.3692"/>
<dbReference type="AlphaFoldDB" id="A0A0F5LNW4"/>
<dbReference type="EMBL" id="LAJF01000085">
    <property type="protein sequence ID" value="KKB84016.1"/>
    <property type="molecule type" value="Genomic_DNA"/>
</dbReference>
<dbReference type="Proteomes" id="UP000184533">
    <property type="component" value="Unassembled WGS sequence"/>
</dbReference>
<dbReference type="Pfam" id="PF07876">
    <property type="entry name" value="Dabb"/>
    <property type="match status" value="1"/>
</dbReference>
<proteinExistence type="predicted"/>
<dbReference type="SUPFAM" id="SSF54909">
    <property type="entry name" value="Dimeric alpha+beta barrel"/>
    <property type="match status" value="1"/>
</dbReference>
<dbReference type="SMART" id="SM00886">
    <property type="entry name" value="Dabb"/>
    <property type="match status" value="1"/>
</dbReference>
<gene>
    <name evidence="3" type="ORF">SAMN02745223_04110</name>
    <name evidence="2" type="ORF">VW29_12685</name>
</gene>
<protein>
    <submittedName>
        <fullName evidence="3">Stress responsive A/B Barrel Domain</fullName>
    </submittedName>
    <submittedName>
        <fullName evidence="2">Stress responsive protein</fullName>
    </submittedName>
</protein>
<dbReference type="RefSeq" id="WP_046135634.1">
    <property type="nucleotide sequence ID" value="NZ_FQVC01000021.1"/>
</dbReference>
<dbReference type="InterPro" id="IPR011008">
    <property type="entry name" value="Dimeric_a/b-barrel"/>
</dbReference>
<dbReference type="STRING" id="1121477.SAMN02745223_04110"/>
<dbReference type="InterPro" id="IPR013097">
    <property type="entry name" value="Dabb"/>
</dbReference>
<sequence length="105" mass="11080">MIRHCVFVKFRSDVDAAERAAIYAGLKALVGRIDGLLSADFGPNISPEGQNKGFDDGFIMDLVDAAARDRYLVDPAHQAAGARLVAALEGGVAGLMVFDMDVPSA</sequence>
<reference evidence="3 5" key="2">
    <citation type="submission" date="2016-11" db="EMBL/GenBank/DDBJ databases">
        <authorList>
            <person name="Jaros S."/>
            <person name="Januszkiewicz K."/>
            <person name="Wedrychowicz H."/>
        </authorList>
    </citation>
    <scope>NUCLEOTIDE SEQUENCE [LARGE SCALE GENOMIC DNA]</scope>
    <source>
        <strain evidence="3 5">DSM 17137</strain>
    </source>
</reference>
<dbReference type="EMBL" id="FQVC01000021">
    <property type="protein sequence ID" value="SHF99895.1"/>
    <property type="molecule type" value="Genomic_DNA"/>
</dbReference>
<reference evidence="2 4" key="1">
    <citation type="submission" date="2015-03" db="EMBL/GenBank/DDBJ databases">
        <authorList>
            <person name="Hassan Y.I."/>
            <person name="Lepp D."/>
            <person name="Zhou T."/>
        </authorList>
    </citation>
    <scope>NUCLEOTIDE SEQUENCE [LARGE SCALE GENOMIC DNA]</scope>
    <source>
        <strain evidence="2 4">DSM 17137</strain>
    </source>
</reference>
<keyword evidence="4" id="KW-1185">Reference proteome</keyword>
<accession>A0A0F5LNW4</accession>
<evidence type="ECO:0000313" key="5">
    <source>
        <dbReference type="Proteomes" id="UP000184533"/>
    </source>
</evidence>
<feature type="domain" description="Stress-response A/B barrel" evidence="1">
    <location>
        <begin position="2"/>
        <end position="100"/>
    </location>
</feature>
<evidence type="ECO:0000259" key="1">
    <source>
        <dbReference type="PROSITE" id="PS51502"/>
    </source>
</evidence>
<evidence type="ECO:0000313" key="4">
    <source>
        <dbReference type="Proteomes" id="UP000033608"/>
    </source>
</evidence>
<dbReference type="Proteomes" id="UP000033608">
    <property type="component" value="Unassembled WGS sequence"/>
</dbReference>
<organism evidence="2 4">
    <name type="scientific">Devosia limi DSM 17137</name>
    <dbReference type="NCBI Taxonomy" id="1121477"/>
    <lineage>
        <taxon>Bacteria</taxon>
        <taxon>Pseudomonadati</taxon>
        <taxon>Pseudomonadota</taxon>
        <taxon>Alphaproteobacteria</taxon>
        <taxon>Hyphomicrobiales</taxon>
        <taxon>Devosiaceae</taxon>
        <taxon>Devosia</taxon>
    </lineage>
</organism>